<name>A0AAE9A194_CAEBR</name>
<evidence type="ECO:0000256" key="1">
    <source>
        <dbReference type="SAM" id="MobiDB-lite"/>
    </source>
</evidence>
<dbReference type="AlphaFoldDB" id="A0AAE9A194"/>
<sequence length="91" mass="10054">MFLALKEPLDEEEVLEPERQVPSQSTDQPMELMVQTKEAKETSPSEKQSPGAADTAIESIAQKFEGTATFVKEGGIPRTEKPKKKHNGVRS</sequence>
<feature type="compositionally biased region" description="Basic residues" evidence="1">
    <location>
        <begin position="81"/>
        <end position="91"/>
    </location>
</feature>
<accession>A0AAE9A194</accession>
<feature type="region of interest" description="Disordered" evidence="1">
    <location>
        <begin position="68"/>
        <end position="91"/>
    </location>
</feature>
<gene>
    <name evidence="2" type="ORF">L3Y34_013412</name>
</gene>
<dbReference type="EMBL" id="CP090896">
    <property type="protein sequence ID" value="ULT84723.1"/>
    <property type="molecule type" value="Genomic_DNA"/>
</dbReference>
<evidence type="ECO:0000313" key="3">
    <source>
        <dbReference type="Proteomes" id="UP000827892"/>
    </source>
</evidence>
<protein>
    <submittedName>
        <fullName evidence="2">Uncharacterized protein</fullName>
    </submittedName>
</protein>
<feature type="region of interest" description="Disordered" evidence="1">
    <location>
        <begin position="1"/>
        <end position="54"/>
    </location>
</feature>
<evidence type="ECO:0000313" key="2">
    <source>
        <dbReference type="EMBL" id="ULT84723.1"/>
    </source>
</evidence>
<reference evidence="2 3" key="1">
    <citation type="submission" date="2022-05" db="EMBL/GenBank/DDBJ databases">
        <title>Chromosome-level reference genomes for two strains of Caenorhabditis briggsae: an improved platform for comparative genomics.</title>
        <authorList>
            <person name="Stevens L."/>
            <person name="Andersen E.C."/>
        </authorList>
    </citation>
    <scope>NUCLEOTIDE SEQUENCE [LARGE SCALE GENOMIC DNA]</scope>
    <source>
        <strain evidence="2">QX1410_ONT</strain>
        <tissue evidence="2">Whole-organism</tissue>
    </source>
</reference>
<dbReference type="Proteomes" id="UP000827892">
    <property type="component" value="Chromosome X"/>
</dbReference>
<proteinExistence type="predicted"/>
<organism evidence="2 3">
    <name type="scientific">Caenorhabditis briggsae</name>
    <dbReference type="NCBI Taxonomy" id="6238"/>
    <lineage>
        <taxon>Eukaryota</taxon>
        <taxon>Metazoa</taxon>
        <taxon>Ecdysozoa</taxon>
        <taxon>Nematoda</taxon>
        <taxon>Chromadorea</taxon>
        <taxon>Rhabditida</taxon>
        <taxon>Rhabditina</taxon>
        <taxon>Rhabditomorpha</taxon>
        <taxon>Rhabditoidea</taxon>
        <taxon>Rhabditidae</taxon>
        <taxon>Peloderinae</taxon>
        <taxon>Caenorhabditis</taxon>
    </lineage>
</organism>